<accession>A0A2S4KLR3</accession>
<feature type="region of interest" description="Disordered" evidence="1">
    <location>
        <begin position="1"/>
        <end position="164"/>
    </location>
</feature>
<feature type="compositionally biased region" description="Low complexity" evidence="1">
    <location>
        <begin position="65"/>
        <end position="76"/>
    </location>
</feature>
<dbReference type="AlphaFoldDB" id="A0A2S4KLR3"/>
<dbReference type="Proteomes" id="UP000237481">
    <property type="component" value="Unassembled WGS sequence"/>
</dbReference>
<dbReference type="EMBL" id="PKSG01001093">
    <property type="protein sequence ID" value="POR31148.1"/>
    <property type="molecule type" value="Genomic_DNA"/>
</dbReference>
<reference evidence="2 3" key="1">
    <citation type="submission" date="2018-01" db="EMBL/GenBank/DDBJ databases">
        <title>Harnessing the power of phylogenomics to disentangle the directionality and signatures of interkingdom host jumping in the parasitic fungal genus Tolypocladium.</title>
        <authorList>
            <person name="Quandt C.A."/>
            <person name="Patterson W."/>
            <person name="Spatafora J.W."/>
        </authorList>
    </citation>
    <scope>NUCLEOTIDE SEQUENCE [LARGE SCALE GENOMIC DNA]</scope>
    <source>
        <strain evidence="2 3">NRBC 100945</strain>
    </source>
</reference>
<feature type="compositionally biased region" description="Low complexity" evidence="1">
    <location>
        <begin position="119"/>
        <end position="129"/>
    </location>
</feature>
<feature type="region of interest" description="Disordered" evidence="1">
    <location>
        <begin position="180"/>
        <end position="211"/>
    </location>
</feature>
<protein>
    <submittedName>
        <fullName evidence="2">Uncharacterized protein</fullName>
    </submittedName>
</protein>
<feature type="compositionally biased region" description="Pro residues" evidence="1">
    <location>
        <begin position="85"/>
        <end position="96"/>
    </location>
</feature>
<evidence type="ECO:0000313" key="2">
    <source>
        <dbReference type="EMBL" id="POR31148.1"/>
    </source>
</evidence>
<name>A0A2S4KLR3_9HYPO</name>
<evidence type="ECO:0000256" key="1">
    <source>
        <dbReference type="SAM" id="MobiDB-lite"/>
    </source>
</evidence>
<evidence type="ECO:0000313" key="3">
    <source>
        <dbReference type="Proteomes" id="UP000237481"/>
    </source>
</evidence>
<comment type="caution">
    <text evidence="2">The sequence shown here is derived from an EMBL/GenBank/DDBJ whole genome shotgun (WGS) entry which is preliminary data.</text>
</comment>
<gene>
    <name evidence="2" type="ORF">TPAR_08650</name>
</gene>
<proteinExistence type="predicted"/>
<sequence>MQRAPVRPPRAHVLSEEASIDAIDPTRALAGHRRPSAGASEGVEKRSRSGSAKRRLPRIIEATGAAPESVSAAPASRGGPTLATSPPPPVVQPTPPKRGWANRSCDSRPEIQKVGHANLPPRLASPLSPSHRRKDSRRSTAEAAVQRTDANIPPIKSPFRPDLGAKSTLTLSTYLVHSRPTRAHPPANKRSFHRRPRVDSRHLPSPRATGPVAFLRLRRDKALPTHRARAVPRPRVATRVVVNAQEAPRRLPRRTSFCAVGAVGPGRRSDDEDWVARLQTPFSIPRGSRQEPFTWPPGAA</sequence>
<organism evidence="2 3">
    <name type="scientific">Tolypocladium paradoxum</name>
    <dbReference type="NCBI Taxonomy" id="94208"/>
    <lineage>
        <taxon>Eukaryota</taxon>
        <taxon>Fungi</taxon>
        <taxon>Dikarya</taxon>
        <taxon>Ascomycota</taxon>
        <taxon>Pezizomycotina</taxon>
        <taxon>Sordariomycetes</taxon>
        <taxon>Hypocreomycetidae</taxon>
        <taxon>Hypocreales</taxon>
        <taxon>Ophiocordycipitaceae</taxon>
        <taxon>Tolypocladium</taxon>
    </lineage>
</organism>
<keyword evidence="3" id="KW-1185">Reference proteome</keyword>